<comment type="caution">
    <text evidence="3">The sequence shown here is derived from an EMBL/GenBank/DDBJ whole genome shotgun (WGS) entry which is preliminary data.</text>
</comment>
<dbReference type="PANTHER" id="PTHR42977">
    <property type="entry name" value="HYDROLASE-RELATED"/>
    <property type="match status" value="1"/>
</dbReference>
<dbReference type="InterPro" id="IPR029058">
    <property type="entry name" value="AB_hydrolase_fold"/>
</dbReference>
<gene>
    <name evidence="3" type="ORF">QE417_001089</name>
</gene>
<dbReference type="SUPFAM" id="SSF53474">
    <property type="entry name" value="alpha/beta-Hydrolases"/>
    <property type="match status" value="1"/>
</dbReference>
<dbReference type="Pfam" id="PF00561">
    <property type="entry name" value="Abhydrolase_1"/>
    <property type="match status" value="1"/>
</dbReference>
<evidence type="ECO:0000256" key="1">
    <source>
        <dbReference type="ARBA" id="ARBA00022801"/>
    </source>
</evidence>
<dbReference type="InterPro" id="IPR000073">
    <property type="entry name" value="AB_hydrolase_1"/>
</dbReference>
<keyword evidence="1" id="KW-0378">Hydrolase</keyword>
<reference evidence="4" key="1">
    <citation type="submission" date="2023-07" db="EMBL/GenBank/DDBJ databases">
        <title>Functional and genomic diversity of the sorghum phyllosphere microbiome.</title>
        <authorList>
            <person name="Shade A."/>
        </authorList>
    </citation>
    <scope>NUCLEOTIDE SEQUENCE [LARGE SCALE GENOMIC DNA]</scope>
    <source>
        <strain evidence="4">SORGH_AS_0422</strain>
    </source>
</reference>
<proteinExistence type="predicted"/>
<sequence>MLSASQSQEQNKKQMKIADQINALGVRYKTVEVEGVELFYREAGDPQKPTILLLHGFPSSSHMFRNLIEQLSPEYHLIAPDYPGFGYSSCPQPSEFEYSFDHLAQIIEQFIDTLKLQHLSFYMQDYGGPVGFRIIKKRPELVKSLIIQNANVFLEGLGPDVQKIGAMTAAEDFAGLDAAIEYMMSLEGIKEQYVSGTLHSDNISPDSYYMDHFFFEQPGKKAVQKILFANYSSNFPRYPEWQSYLREHQPPVLIAWGKNDTIFPGSGALAYQKELPDAELHLFDGGHFLLEEYGSEIAQLIRSFLQEKL</sequence>
<dbReference type="Gene3D" id="3.40.50.1820">
    <property type="entry name" value="alpha/beta hydrolase"/>
    <property type="match status" value="1"/>
</dbReference>
<dbReference type="InterPro" id="IPR000639">
    <property type="entry name" value="Epox_hydrolase-like"/>
</dbReference>
<evidence type="ECO:0000313" key="4">
    <source>
        <dbReference type="Proteomes" id="UP001258315"/>
    </source>
</evidence>
<dbReference type="InterPro" id="IPR051340">
    <property type="entry name" value="Haloalkane_dehalogenase"/>
</dbReference>
<accession>A0ABU3GQE8</accession>
<dbReference type="PANTHER" id="PTHR42977:SF3">
    <property type="entry name" value="AB HYDROLASE-1 DOMAIN-CONTAINING PROTEIN"/>
    <property type="match status" value="1"/>
</dbReference>
<organism evidence="3 4">
    <name type="scientific">Mucilaginibacter terrae</name>
    <dbReference type="NCBI Taxonomy" id="1955052"/>
    <lineage>
        <taxon>Bacteria</taxon>
        <taxon>Pseudomonadati</taxon>
        <taxon>Bacteroidota</taxon>
        <taxon>Sphingobacteriia</taxon>
        <taxon>Sphingobacteriales</taxon>
        <taxon>Sphingobacteriaceae</taxon>
        <taxon>Mucilaginibacter</taxon>
    </lineage>
</organism>
<feature type="domain" description="AB hydrolase-1" evidence="2">
    <location>
        <begin position="49"/>
        <end position="292"/>
    </location>
</feature>
<dbReference type="PRINTS" id="PR00412">
    <property type="entry name" value="EPOXHYDRLASE"/>
</dbReference>
<evidence type="ECO:0000259" key="2">
    <source>
        <dbReference type="Pfam" id="PF00561"/>
    </source>
</evidence>
<dbReference type="Proteomes" id="UP001258315">
    <property type="component" value="Unassembled WGS sequence"/>
</dbReference>
<dbReference type="EMBL" id="JAVLVU010000001">
    <property type="protein sequence ID" value="MDT3402017.1"/>
    <property type="molecule type" value="Genomic_DNA"/>
</dbReference>
<keyword evidence="4" id="KW-1185">Reference proteome</keyword>
<name>A0ABU3GQE8_9SPHI</name>
<evidence type="ECO:0000313" key="3">
    <source>
        <dbReference type="EMBL" id="MDT3402017.1"/>
    </source>
</evidence>
<dbReference type="PRINTS" id="PR00111">
    <property type="entry name" value="ABHYDROLASE"/>
</dbReference>
<protein>
    <submittedName>
        <fullName evidence="3">Pimeloyl-ACP methyl ester carboxylesterase</fullName>
    </submittedName>
</protein>